<sequence>MASQKVILKDCELNSLGVLEVKDYKDSQIVDLGETVRFISNPVGEKSGSLLRVRLQKLKFQEQKFIKIMWKNHDPLDNHSWH</sequence>
<dbReference type="AlphaFoldDB" id="A0A0C1EA75"/>
<evidence type="ECO:0000313" key="1">
    <source>
        <dbReference type="EMBL" id="KIA76983.1"/>
    </source>
</evidence>
<evidence type="ECO:0000313" key="2">
    <source>
        <dbReference type="Proteomes" id="UP000031307"/>
    </source>
</evidence>
<dbReference type="EMBL" id="JSAM01000096">
    <property type="protein sequence ID" value="KIA76983.1"/>
    <property type="molecule type" value="Genomic_DNA"/>
</dbReference>
<accession>A0A0C1EA75</accession>
<gene>
    <name evidence="1" type="ORF">DB43_HA00020</name>
</gene>
<protein>
    <submittedName>
        <fullName evidence="1">Uncharacterized protein</fullName>
    </submittedName>
</protein>
<reference evidence="1 2" key="1">
    <citation type="journal article" date="2014" name="Mol. Biol. Evol.">
        <title>Massive expansion of Ubiquitination-related gene families within the Chlamydiae.</title>
        <authorList>
            <person name="Domman D."/>
            <person name="Collingro A."/>
            <person name="Lagkouvardos I."/>
            <person name="Gehre L."/>
            <person name="Weinmaier T."/>
            <person name="Rattei T."/>
            <person name="Subtil A."/>
            <person name="Horn M."/>
        </authorList>
    </citation>
    <scope>NUCLEOTIDE SEQUENCE [LARGE SCALE GENOMIC DNA]</scope>
    <source>
        <strain evidence="1 2">OEW1</strain>
    </source>
</reference>
<organism evidence="1 2">
    <name type="scientific">Parachlamydia acanthamoebae</name>
    <dbReference type="NCBI Taxonomy" id="83552"/>
    <lineage>
        <taxon>Bacteria</taxon>
        <taxon>Pseudomonadati</taxon>
        <taxon>Chlamydiota</taxon>
        <taxon>Chlamydiia</taxon>
        <taxon>Parachlamydiales</taxon>
        <taxon>Parachlamydiaceae</taxon>
        <taxon>Parachlamydia</taxon>
    </lineage>
</organism>
<dbReference type="Proteomes" id="UP000031307">
    <property type="component" value="Unassembled WGS sequence"/>
</dbReference>
<comment type="caution">
    <text evidence="1">The sequence shown here is derived from an EMBL/GenBank/DDBJ whole genome shotgun (WGS) entry which is preliminary data.</text>
</comment>
<proteinExistence type="predicted"/>
<name>A0A0C1EA75_9BACT</name>